<dbReference type="CDD" id="cd00158">
    <property type="entry name" value="RHOD"/>
    <property type="match status" value="1"/>
</dbReference>
<feature type="domain" description="Rhodanese" evidence="1">
    <location>
        <begin position="31"/>
        <end position="114"/>
    </location>
</feature>
<reference evidence="2" key="1">
    <citation type="submission" date="2022-11" db="EMBL/GenBank/DDBJ databases">
        <title>The characterization of three novel Bacteroidetes species and genomic analysis of their roles in tidal elemental geochemical cycles.</title>
        <authorList>
            <person name="Ma K.-J."/>
        </authorList>
    </citation>
    <scope>NUCLEOTIDE SEQUENCE</scope>
    <source>
        <strain evidence="2">M415</strain>
    </source>
</reference>
<dbReference type="AlphaFoldDB" id="A0AAE3MMV0"/>
<dbReference type="InterPro" id="IPR050229">
    <property type="entry name" value="GlpE_sulfurtransferase"/>
</dbReference>
<accession>A0AAE3MMV0</accession>
<dbReference type="InterPro" id="IPR036873">
    <property type="entry name" value="Rhodanese-like_dom_sf"/>
</dbReference>
<dbReference type="RefSeq" id="WP_266014280.1">
    <property type="nucleotide sequence ID" value="NZ_JAPFQP010000004.1"/>
</dbReference>
<protein>
    <submittedName>
        <fullName evidence="2">Rhodanese-like domain-containing protein</fullName>
    </submittedName>
</protein>
<evidence type="ECO:0000259" key="1">
    <source>
        <dbReference type="PROSITE" id="PS50206"/>
    </source>
</evidence>
<dbReference type="Pfam" id="PF00581">
    <property type="entry name" value="Rhodanese"/>
    <property type="match status" value="1"/>
</dbReference>
<sequence>MSFLSTIFKSKSVDSDKIEILDTRSYKEAVVGKNVQLVDVRTQREFRSGHIGKAANIDFFKGGSFEKAFEKFDKQKPVYLYCRSGNRSQKAARKLVAMGFEKVYDLKGGILQWE</sequence>
<evidence type="ECO:0000313" key="3">
    <source>
        <dbReference type="Proteomes" id="UP001207116"/>
    </source>
</evidence>
<dbReference type="PROSITE" id="PS50206">
    <property type="entry name" value="RHODANESE_3"/>
    <property type="match status" value="1"/>
</dbReference>
<dbReference type="InterPro" id="IPR001763">
    <property type="entry name" value="Rhodanese-like_dom"/>
</dbReference>
<keyword evidence="3" id="KW-1185">Reference proteome</keyword>
<dbReference type="SUPFAM" id="SSF52821">
    <property type="entry name" value="Rhodanese/Cell cycle control phosphatase"/>
    <property type="match status" value="1"/>
</dbReference>
<dbReference type="PANTHER" id="PTHR43031">
    <property type="entry name" value="FAD-DEPENDENT OXIDOREDUCTASE"/>
    <property type="match status" value="1"/>
</dbReference>
<dbReference type="Gene3D" id="3.40.250.10">
    <property type="entry name" value="Rhodanese-like domain"/>
    <property type="match status" value="1"/>
</dbReference>
<gene>
    <name evidence="2" type="ORF">OO016_12000</name>
</gene>
<proteinExistence type="predicted"/>
<dbReference type="SMART" id="SM00450">
    <property type="entry name" value="RHOD"/>
    <property type="match status" value="1"/>
</dbReference>
<comment type="caution">
    <text evidence="2">The sequence shown here is derived from an EMBL/GenBank/DDBJ whole genome shotgun (WGS) entry which is preliminary data.</text>
</comment>
<organism evidence="2 3">
    <name type="scientific">Lentiprolixibacter aurantiacus</name>
    <dbReference type="NCBI Taxonomy" id="2993939"/>
    <lineage>
        <taxon>Bacteria</taxon>
        <taxon>Pseudomonadati</taxon>
        <taxon>Bacteroidota</taxon>
        <taxon>Flavobacteriia</taxon>
        <taxon>Flavobacteriales</taxon>
        <taxon>Flavobacteriaceae</taxon>
        <taxon>Lentiprolixibacter</taxon>
    </lineage>
</organism>
<evidence type="ECO:0000313" key="2">
    <source>
        <dbReference type="EMBL" id="MCX2720328.1"/>
    </source>
</evidence>
<name>A0AAE3MMV0_9FLAO</name>
<dbReference type="EMBL" id="JAPFQP010000004">
    <property type="protein sequence ID" value="MCX2720328.1"/>
    <property type="molecule type" value="Genomic_DNA"/>
</dbReference>
<dbReference type="Proteomes" id="UP001207116">
    <property type="component" value="Unassembled WGS sequence"/>
</dbReference>
<dbReference type="PANTHER" id="PTHR43031:SF1">
    <property type="entry name" value="PYRIDINE NUCLEOTIDE-DISULPHIDE OXIDOREDUCTASE"/>
    <property type="match status" value="1"/>
</dbReference>